<keyword evidence="1" id="KW-0175">Coiled coil</keyword>
<dbReference type="Proteomes" id="UP000185860">
    <property type="component" value="Unassembled WGS sequence"/>
</dbReference>
<dbReference type="RefSeq" id="WP_073593463.1">
    <property type="nucleotide sequence ID" value="NZ_MRCE01000008.1"/>
</dbReference>
<dbReference type="EMBL" id="MRCE01000008">
    <property type="protein sequence ID" value="OKH38497.1"/>
    <property type="molecule type" value="Genomic_DNA"/>
</dbReference>
<accession>A0A1U7IMQ4</accession>
<name>A0A1U7IMQ4_9CYAN</name>
<dbReference type="STRING" id="454136.NIES2119_10525"/>
<reference evidence="2 3" key="1">
    <citation type="submission" date="2016-11" db="EMBL/GenBank/DDBJ databases">
        <title>Draft Genome Sequences of Nine Cyanobacterial Strains from Diverse Habitats.</title>
        <authorList>
            <person name="Zhu T."/>
            <person name="Hou S."/>
            <person name="Lu X."/>
            <person name="Hess W.R."/>
        </authorList>
    </citation>
    <scope>NUCLEOTIDE SEQUENCE [LARGE SCALE GENOMIC DNA]</scope>
    <source>
        <strain evidence="2 3">IAM M-71</strain>
    </source>
</reference>
<protein>
    <submittedName>
        <fullName evidence="2">Uncharacterized protein</fullName>
    </submittedName>
</protein>
<dbReference type="AlphaFoldDB" id="A0A1U7IMQ4"/>
<proteinExistence type="predicted"/>
<evidence type="ECO:0000256" key="1">
    <source>
        <dbReference type="SAM" id="Coils"/>
    </source>
</evidence>
<sequence>MKIGVFLSDLGKTAVYYPKLAKVTGSVTSCIFFCQILHCKNQSNNPYNWVSLSVKEIEQETGLTPKEQELARQELIERSLLKERLVDRQSNTLEFWLNLEALEEKLHELLHELKSNYTDNSQIKNNATNRELIKQNSPNKNEQIIPWQRPPIAVKVTPNYQFSGPWKTPEQCAEFQRVLLEYAKEKGFYNPAEWVFKTIDGITKGIVSPFWDEFIQGIPLGESQKIKRDWEIEPGIAYPAFEEERIQYYVQKGEPLEVAVSKARSDLRNPVLGKDLWEGFLRKCDRIADEAIKAKKLGINTPYLPPSFMDKPNVTKESVMNKLATLSPQFSLNSSNSQSISELNQNKENIEDENTNLTNNPPRVETLQAAYKTPTGRTLVEKQIAAHPEWGYAIINGEVVDITPF</sequence>
<comment type="caution">
    <text evidence="2">The sequence shown here is derived from an EMBL/GenBank/DDBJ whole genome shotgun (WGS) entry which is preliminary data.</text>
</comment>
<evidence type="ECO:0000313" key="3">
    <source>
        <dbReference type="Proteomes" id="UP000185860"/>
    </source>
</evidence>
<gene>
    <name evidence="2" type="ORF">NIES2119_10525</name>
</gene>
<feature type="coiled-coil region" evidence="1">
    <location>
        <begin position="333"/>
        <end position="360"/>
    </location>
</feature>
<organism evidence="2 3">
    <name type="scientific">[Phormidium ambiguum] IAM M-71</name>
    <dbReference type="NCBI Taxonomy" id="454136"/>
    <lineage>
        <taxon>Bacteria</taxon>
        <taxon>Bacillati</taxon>
        <taxon>Cyanobacteriota</taxon>
        <taxon>Cyanophyceae</taxon>
        <taxon>Oscillatoriophycideae</taxon>
        <taxon>Aerosakkonematales</taxon>
        <taxon>Aerosakkonemataceae</taxon>
        <taxon>Floridanema</taxon>
    </lineage>
</organism>
<dbReference type="OrthoDB" id="1258529at2"/>
<evidence type="ECO:0000313" key="2">
    <source>
        <dbReference type="EMBL" id="OKH38497.1"/>
    </source>
</evidence>